<dbReference type="InterPro" id="IPR015421">
    <property type="entry name" value="PyrdxlP-dep_Trfase_major"/>
</dbReference>
<sequence length="496" mass="56292">MLCHIQLNLYGSRICLTLVFLFCVLLKNKLNAKISKGDTMLYDFIIIDKTSSAPLYMQIYASIRRSVENGSLVKNTKLPSVRQLSSGLEVSKTTVSAAYEQLCVEGYIKNKPQSGYYVEAQFENAPKKSENTHSSAIAQIKRYDYDFSGKSIDDKIINIDEWKKYVKEVINTGYMLMSYGEPQGETVLRNALQKYSLGVRSVNTSAENIVVGAGTQLLLYLLCSLVGTNKTVATAKSSYIQAEFIFKTLGLDIKYFDTDSKGITISSLEKIKPDMVLINPNFIAENGMSMPVSRRLELIKWAKENDCIIIEDDYNGELRYSTHPMPCVQNYDIENTVYLGSFSKILLPSVRISYMVLPDKLLKKYRQISPYINQTASKTEQNALAKYLENRRLDAHLRKARRVYLEKSKQITDCVYKYFGSDTQIIFNETSLYISVKIKGISDYNEIRKKLDENNIAVMPEKAEINALNLSFSGISVDKIDAGIKRICDVIQQEKK</sequence>
<dbReference type="PROSITE" id="PS50949">
    <property type="entry name" value="HTH_GNTR"/>
    <property type="match status" value="1"/>
</dbReference>
<name>A0ABT0NHQ0_9FIRM</name>
<dbReference type="InterPro" id="IPR000524">
    <property type="entry name" value="Tscrpt_reg_HTH_GntR"/>
</dbReference>
<evidence type="ECO:0000256" key="1">
    <source>
        <dbReference type="ARBA" id="ARBA00005384"/>
    </source>
</evidence>
<keyword evidence="4" id="KW-0238">DNA-binding</keyword>
<dbReference type="GO" id="GO:0008483">
    <property type="term" value="F:transaminase activity"/>
    <property type="evidence" value="ECO:0007669"/>
    <property type="project" value="UniProtKB-KW"/>
</dbReference>
<protein>
    <submittedName>
        <fullName evidence="7">PLP-dependent aminotransferase family protein</fullName>
    </submittedName>
</protein>
<dbReference type="PANTHER" id="PTHR46577">
    <property type="entry name" value="HTH-TYPE TRANSCRIPTIONAL REGULATORY PROTEIN GABR"/>
    <property type="match status" value="1"/>
</dbReference>
<dbReference type="EMBL" id="SNUZ01000009">
    <property type="protein sequence ID" value="MCL3787763.1"/>
    <property type="molecule type" value="Genomic_DNA"/>
</dbReference>
<evidence type="ECO:0000256" key="4">
    <source>
        <dbReference type="ARBA" id="ARBA00023125"/>
    </source>
</evidence>
<evidence type="ECO:0000256" key="5">
    <source>
        <dbReference type="ARBA" id="ARBA00023163"/>
    </source>
</evidence>
<proteinExistence type="inferred from homology"/>
<comment type="similarity">
    <text evidence="1">In the C-terminal section; belongs to the class-I pyridoxal-phosphate-dependent aminotransferase family.</text>
</comment>
<keyword evidence="5" id="KW-0804">Transcription</keyword>
<comment type="caution">
    <text evidence="7">The sequence shown here is derived from an EMBL/GenBank/DDBJ whole genome shotgun (WGS) entry which is preliminary data.</text>
</comment>
<dbReference type="Pfam" id="PF00392">
    <property type="entry name" value="GntR"/>
    <property type="match status" value="1"/>
</dbReference>
<reference evidence="7 8" key="1">
    <citation type="submission" date="2019-03" db="EMBL/GenBank/DDBJ databases">
        <authorList>
            <person name="Molinero N."/>
            <person name="Sanchez B."/>
            <person name="Walker A."/>
            <person name="Duncan S."/>
            <person name="Delgado S."/>
            <person name="Margolles A."/>
        </authorList>
    </citation>
    <scope>NUCLEOTIDE SEQUENCE [LARGE SCALE GENOMIC DNA]</scope>
    <source>
        <strain evidence="7 8">IPLA60002</strain>
    </source>
</reference>
<dbReference type="InterPro" id="IPR015424">
    <property type="entry name" value="PyrdxlP-dep_Trfase"/>
</dbReference>
<dbReference type="InterPro" id="IPR051446">
    <property type="entry name" value="HTH_trans_reg/aminotransferase"/>
</dbReference>
<dbReference type="SUPFAM" id="SSF46785">
    <property type="entry name" value="Winged helix' DNA-binding domain"/>
    <property type="match status" value="1"/>
</dbReference>
<dbReference type="Proteomes" id="UP001056693">
    <property type="component" value="Unassembled WGS sequence"/>
</dbReference>
<dbReference type="Gene3D" id="1.10.10.10">
    <property type="entry name" value="Winged helix-like DNA-binding domain superfamily/Winged helix DNA-binding domain"/>
    <property type="match status" value="1"/>
</dbReference>
<keyword evidence="2" id="KW-0663">Pyridoxal phosphate</keyword>
<evidence type="ECO:0000313" key="8">
    <source>
        <dbReference type="Proteomes" id="UP001056693"/>
    </source>
</evidence>
<gene>
    <name evidence="7" type="ORF">E2N93_07055</name>
</gene>
<dbReference type="Gene3D" id="3.40.640.10">
    <property type="entry name" value="Type I PLP-dependent aspartate aminotransferase-like (Major domain)"/>
    <property type="match status" value="1"/>
</dbReference>
<keyword evidence="8" id="KW-1185">Reference proteome</keyword>
<keyword evidence="7" id="KW-0032">Aminotransferase</keyword>
<dbReference type="SMART" id="SM00345">
    <property type="entry name" value="HTH_GNTR"/>
    <property type="match status" value="1"/>
</dbReference>
<accession>A0ABT0NHQ0</accession>
<dbReference type="CDD" id="cd07377">
    <property type="entry name" value="WHTH_GntR"/>
    <property type="match status" value="1"/>
</dbReference>
<feature type="domain" description="HTH gntR-type" evidence="6">
    <location>
        <begin position="53"/>
        <end position="121"/>
    </location>
</feature>
<evidence type="ECO:0000256" key="2">
    <source>
        <dbReference type="ARBA" id="ARBA00022898"/>
    </source>
</evidence>
<evidence type="ECO:0000313" key="7">
    <source>
        <dbReference type="EMBL" id="MCL3787763.1"/>
    </source>
</evidence>
<evidence type="ECO:0000259" key="6">
    <source>
        <dbReference type="PROSITE" id="PS50949"/>
    </source>
</evidence>
<dbReference type="CDD" id="cd00609">
    <property type="entry name" value="AAT_like"/>
    <property type="match status" value="1"/>
</dbReference>
<dbReference type="InterPro" id="IPR036388">
    <property type="entry name" value="WH-like_DNA-bd_sf"/>
</dbReference>
<evidence type="ECO:0000256" key="3">
    <source>
        <dbReference type="ARBA" id="ARBA00023015"/>
    </source>
</evidence>
<keyword evidence="3" id="KW-0805">Transcription regulation</keyword>
<dbReference type="InterPro" id="IPR036390">
    <property type="entry name" value="WH_DNA-bd_sf"/>
</dbReference>
<keyword evidence="7" id="KW-0808">Transferase</keyword>
<dbReference type="SUPFAM" id="SSF53383">
    <property type="entry name" value="PLP-dependent transferases"/>
    <property type="match status" value="1"/>
</dbReference>
<dbReference type="PANTHER" id="PTHR46577:SF1">
    <property type="entry name" value="HTH-TYPE TRANSCRIPTIONAL REGULATORY PROTEIN GABR"/>
    <property type="match status" value="1"/>
</dbReference>
<organism evidence="7 8">
    <name type="scientific">Ruminococcus bromii</name>
    <dbReference type="NCBI Taxonomy" id="40518"/>
    <lineage>
        <taxon>Bacteria</taxon>
        <taxon>Bacillati</taxon>
        <taxon>Bacillota</taxon>
        <taxon>Clostridia</taxon>
        <taxon>Eubacteriales</taxon>
        <taxon>Oscillospiraceae</taxon>
        <taxon>Ruminococcus</taxon>
    </lineage>
</organism>